<dbReference type="InterPro" id="IPR029058">
    <property type="entry name" value="AB_hydrolase_fold"/>
</dbReference>
<feature type="region of interest" description="Disordered" evidence="1">
    <location>
        <begin position="270"/>
        <end position="289"/>
    </location>
</feature>
<dbReference type="InterPro" id="IPR050266">
    <property type="entry name" value="AB_hydrolase_sf"/>
</dbReference>
<reference evidence="3 4" key="1">
    <citation type="submission" date="2020-07" db="EMBL/GenBank/DDBJ databases">
        <title>Sequencing the genomes of 1000 actinobacteria strains.</title>
        <authorList>
            <person name="Klenk H.-P."/>
        </authorList>
    </citation>
    <scope>NUCLEOTIDE SEQUENCE [LARGE SCALE GENOMIC DNA]</scope>
    <source>
        <strain evidence="3 4">DSM 45927</strain>
    </source>
</reference>
<dbReference type="Gene3D" id="3.40.50.1820">
    <property type="entry name" value="alpha/beta hydrolase"/>
    <property type="match status" value="1"/>
</dbReference>
<keyword evidence="4" id="KW-1185">Reference proteome</keyword>
<sequence length="289" mass="31031">MSTADPRAARAPEPAAQRSAAAEEPPEHLPIVLVHGLRISASMWRPQLEELTRQGRRAIACDLPGHGTRRGESFTLGSAVQAVVNTVESLGPRALVVGLSMGGFVSIATAAAIPHRVAGLVAAGCTARPDQTLSQVYRIPTALLDRLPDRGQSVNERFHRLMLRGEGAQAVLDGGLAMEAARDAIDEITDMDVLGALGSYPGPVWLVNGSRDHFRIHEKRFLDACADGRLINVPRAGHMVNLDQPENFTKIITDAADVALLRLRHARARPVPPGRLSRGTPPPPEADER</sequence>
<name>A0A853BIE5_9ACTN</name>
<feature type="region of interest" description="Disordered" evidence="1">
    <location>
        <begin position="1"/>
        <end position="24"/>
    </location>
</feature>
<dbReference type="InterPro" id="IPR000073">
    <property type="entry name" value="AB_hydrolase_1"/>
</dbReference>
<evidence type="ECO:0000313" key="3">
    <source>
        <dbReference type="EMBL" id="NYI94362.1"/>
    </source>
</evidence>
<accession>A0A853BIE5</accession>
<protein>
    <submittedName>
        <fullName evidence="3">Pimeloyl-ACP methyl ester carboxylesterase</fullName>
    </submittedName>
</protein>
<dbReference type="EMBL" id="JACCFO010000001">
    <property type="protein sequence ID" value="NYI94362.1"/>
    <property type="molecule type" value="Genomic_DNA"/>
</dbReference>
<gene>
    <name evidence="3" type="ORF">HNR12_000639</name>
</gene>
<evidence type="ECO:0000313" key="4">
    <source>
        <dbReference type="Proteomes" id="UP000575985"/>
    </source>
</evidence>
<evidence type="ECO:0000256" key="1">
    <source>
        <dbReference type="SAM" id="MobiDB-lite"/>
    </source>
</evidence>
<organism evidence="3 4">
    <name type="scientific">Streptomonospora nanhaiensis</name>
    <dbReference type="NCBI Taxonomy" id="1323731"/>
    <lineage>
        <taxon>Bacteria</taxon>
        <taxon>Bacillati</taxon>
        <taxon>Actinomycetota</taxon>
        <taxon>Actinomycetes</taxon>
        <taxon>Streptosporangiales</taxon>
        <taxon>Nocardiopsidaceae</taxon>
        <taxon>Streptomonospora</taxon>
    </lineage>
</organism>
<dbReference type="SUPFAM" id="SSF53474">
    <property type="entry name" value="alpha/beta-Hydrolases"/>
    <property type="match status" value="1"/>
</dbReference>
<dbReference type="Pfam" id="PF12697">
    <property type="entry name" value="Abhydrolase_6"/>
    <property type="match status" value="1"/>
</dbReference>
<evidence type="ECO:0000259" key="2">
    <source>
        <dbReference type="Pfam" id="PF12697"/>
    </source>
</evidence>
<dbReference type="Proteomes" id="UP000575985">
    <property type="component" value="Unassembled WGS sequence"/>
</dbReference>
<dbReference type="PRINTS" id="PR00111">
    <property type="entry name" value="ABHYDROLASE"/>
</dbReference>
<feature type="compositionally biased region" description="Pro residues" evidence="1">
    <location>
        <begin position="280"/>
        <end position="289"/>
    </location>
</feature>
<comment type="caution">
    <text evidence="3">The sequence shown here is derived from an EMBL/GenBank/DDBJ whole genome shotgun (WGS) entry which is preliminary data.</text>
</comment>
<dbReference type="GO" id="GO:0003824">
    <property type="term" value="F:catalytic activity"/>
    <property type="evidence" value="ECO:0007669"/>
    <property type="project" value="UniProtKB-ARBA"/>
</dbReference>
<dbReference type="AlphaFoldDB" id="A0A853BIE5"/>
<dbReference type="PANTHER" id="PTHR43798">
    <property type="entry name" value="MONOACYLGLYCEROL LIPASE"/>
    <property type="match status" value="1"/>
</dbReference>
<feature type="compositionally biased region" description="Low complexity" evidence="1">
    <location>
        <begin position="1"/>
        <end position="23"/>
    </location>
</feature>
<feature type="domain" description="AB hydrolase-1" evidence="2">
    <location>
        <begin position="31"/>
        <end position="248"/>
    </location>
</feature>
<proteinExistence type="predicted"/>